<keyword evidence="3" id="KW-1185">Reference proteome</keyword>
<protein>
    <submittedName>
        <fullName evidence="2">Uncharacterized protein</fullName>
    </submittedName>
</protein>
<proteinExistence type="predicted"/>
<dbReference type="AlphaFoldDB" id="A0A2G9V4P8"/>
<dbReference type="Proteomes" id="UP000230423">
    <property type="component" value="Unassembled WGS sequence"/>
</dbReference>
<sequence length="48" mass="5290">MQPSASGYTFALRQGPNDPSSSQVYPRKSRTAVVTPSSSYDSQRRSRP</sequence>
<reference evidence="2 3" key="1">
    <citation type="submission" date="2015-09" db="EMBL/GenBank/DDBJ databases">
        <title>Draft genome of the parasitic nematode Teladorsagia circumcincta isolate WARC Sus (inbred).</title>
        <authorList>
            <person name="Mitreva M."/>
        </authorList>
    </citation>
    <scope>NUCLEOTIDE SEQUENCE [LARGE SCALE GENOMIC DNA]</scope>
    <source>
        <strain evidence="2 3">S</strain>
    </source>
</reference>
<dbReference type="EMBL" id="KZ344996">
    <property type="protein sequence ID" value="PIO77471.1"/>
    <property type="molecule type" value="Genomic_DNA"/>
</dbReference>
<feature type="compositionally biased region" description="Polar residues" evidence="1">
    <location>
        <begin position="32"/>
        <end position="41"/>
    </location>
</feature>
<organism evidence="2 3">
    <name type="scientific">Teladorsagia circumcincta</name>
    <name type="common">Brown stomach worm</name>
    <name type="synonym">Ostertagia circumcincta</name>
    <dbReference type="NCBI Taxonomy" id="45464"/>
    <lineage>
        <taxon>Eukaryota</taxon>
        <taxon>Metazoa</taxon>
        <taxon>Ecdysozoa</taxon>
        <taxon>Nematoda</taxon>
        <taxon>Chromadorea</taxon>
        <taxon>Rhabditida</taxon>
        <taxon>Rhabditina</taxon>
        <taxon>Rhabditomorpha</taxon>
        <taxon>Strongyloidea</taxon>
        <taxon>Trichostrongylidae</taxon>
        <taxon>Teladorsagia</taxon>
    </lineage>
</organism>
<evidence type="ECO:0000313" key="3">
    <source>
        <dbReference type="Proteomes" id="UP000230423"/>
    </source>
</evidence>
<feature type="region of interest" description="Disordered" evidence="1">
    <location>
        <begin position="1"/>
        <end position="48"/>
    </location>
</feature>
<name>A0A2G9V4P8_TELCI</name>
<evidence type="ECO:0000256" key="1">
    <source>
        <dbReference type="SAM" id="MobiDB-lite"/>
    </source>
</evidence>
<evidence type="ECO:0000313" key="2">
    <source>
        <dbReference type="EMBL" id="PIO77471.1"/>
    </source>
</evidence>
<gene>
    <name evidence="2" type="ORF">TELCIR_00419</name>
</gene>
<accession>A0A2G9V4P8</accession>